<reference evidence="3 4" key="1">
    <citation type="submission" date="2013-11" db="EMBL/GenBank/DDBJ databases">
        <title>Draft genome of the bovine lungworm Dictyocaulus viviparus.</title>
        <authorList>
            <person name="Mitreva M."/>
        </authorList>
    </citation>
    <scope>NUCLEOTIDE SEQUENCE [LARGE SCALE GENOMIC DNA]</scope>
    <source>
        <strain evidence="3 4">HannoverDv2000</strain>
    </source>
</reference>
<dbReference type="PRINTS" id="PR00114">
    <property type="entry name" value="STPHPHTASE"/>
</dbReference>
<accession>A0A0D8YB55</accession>
<gene>
    <name evidence="3" type="ORF">DICVIV_00375</name>
</gene>
<dbReference type="EC" id="3.1.3.16" evidence="1"/>
<dbReference type="Gene3D" id="3.60.21.10">
    <property type="match status" value="1"/>
</dbReference>
<dbReference type="GO" id="GO:0005737">
    <property type="term" value="C:cytoplasm"/>
    <property type="evidence" value="ECO:0007669"/>
    <property type="project" value="TreeGrafter"/>
</dbReference>
<organism evidence="3 4">
    <name type="scientific">Dictyocaulus viviparus</name>
    <name type="common">Bovine lungworm</name>
    <dbReference type="NCBI Taxonomy" id="29172"/>
    <lineage>
        <taxon>Eukaryota</taxon>
        <taxon>Metazoa</taxon>
        <taxon>Ecdysozoa</taxon>
        <taxon>Nematoda</taxon>
        <taxon>Chromadorea</taxon>
        <taxon>Rhabditida</taxon>
        <taxon>Rhabditina</taxon>
        <taxon>Rhabditomorpha</taxon>
        <taxon>Strongyloidea</taxon>
        <taxon>Metastrongylidae</taxon>
        <taxon>Dictyocaulus</taxon>
    </lineage>
</organism>
<dbReference type="InterPro" id="IPR050341">
    <property type="entry name" value="PP1_catalytic_subunit"/>
</dbReference>
<dbReference type="PANTHER" id="PTHR11668:SF199">
    <property type="entry name" value="SERINE_THREONINE-PROTEIN PHOSPHATASE"/>
    <property type="match status" value="1"/>
</dbReference>
<dbReference type="STRING" id="29172.A0A0D8YB55"/>
<proteinExistence type="inferred from homology"/>
<dbReference type="InterPro" id="IPR006186">
    <property type="entry name" value="Ser/Thr-sp_prot-phosphatase"/>
</dbReference>
<comment type="similarity">
    <text evidence="1">Belongs to the PPP phosphatase family.</text>
</comment>
<dbReference type="OrthoDB" id="5829200at2759"/>
<evidence type="ECO:0000256" key="1">
    <source>
        <dbReference type="RuleBase" id="RU004273"/>
    </source>
</evidence>
<dbReference type="InterPro" id="IPR029052">
    <property type="entry name" value="Metallo-depent_PP-like"/>
</dbReference>
<comment type="catalytic activity">
    <reaction evidence="1">
        <text>O-phospho-L-threonyl-[protein] + H2O = L-threonyl-[protein] + phosphate</text>
        <dbReference type="Rhea" id="RHEA:47004"/>
        <dbReference type="Rhea" id="RHEA-COMP:11060"/>
        <dbReference type="Rhea" id="RHEA-COMP:11605"/>
        <dbReference type="ChEBI" id="CHEBI:15377"/>
        <dbReference type="ChEBI" id="CHEBI:30013"/>
        <dbReference type="ChEBI" id="CHEBI:43474"/>
        <dbReference type="ChEBI" id="CHEBI:61977"/>
        <dbReference type="EC" id="3.1.3.16"/>
    </reaction>
</comment>
<evidence type="ECO:0000313" key="3">
    <source>
        <dbReference type="EMBL" id="KJH53437.1"/>
    </source>
</evidence>
<dbReference type="AlphaFoldDB" id="A0A0D8YB55"/>
<keyword evidence="1" id="KW-0378">Hydrolase</keyword>
<sequence>DALEILENVLGGGYDAGRIGKIWLNYSPISKRFLQDCLEMDLDQLIRDHFASGPVEHIYSSSFLMDLLQRAEISLSRQPSLLEVTAPIVVVGDIHGQYGDLLNIFEKCGWPFETRYLFLGDYVDRGRNSLEVLVLVLALQIQFPNQFYLLRGNHEIKSVNRNYGFYSDLRMRFPDSSKCDILMDAVAKVYAQLPLAALLCEKMLCLHGGLSPKLQSIDDIRKIKRGMIEPSGLVEDLLWSDPSPLCCGFKANEERGCSYVFGSDVIADRCAKLGILMIVRGHQVSADRKVTFKQFTKQDCATPRWCSVVVGTADQKSARFKIESLLLSANQVNIDSTSTIMADRTDLQLCSSTSSSNLQLLMKQVSKRF</sequence>
<reference evidence="4" key="2">
    <citation type="journal article" date="2016" name="Sci. Rep.">
        <title>Dictyocaulus viviparus genome, variome and transcriptome elucidate lungworm biology and support future intervention.</title>
        <authorList>
            <person name="McNulty S.N."/>
            <person name="Strube C."/>
            <person name="Rosa B.A."/>
            <person name="Martin J.C."/>
            <person name="Tyagi R."/>
            <person name="Choi Y.J."/>
            <person name="Wang Q."/>
            <person name="Hallsworth Pepin K."/>
            <person name="Zhang X."/>
            <person name="Ozersky P."/>
            <person name="Wilson R.K."/>
            <person name="Sternberg P.W."/>
            <person name="Gasser R.B."/>
            <person name="Mitreva M."/>
        </authorList>
    </citation>
    <scope>NUCLEOTIDE SEQUENCE [LARGE SCALE GENOMIC DNA]</scope>
    <source>
        <strain evidence="4">HannoverDv2000</strain>
    </source>
</reference>
<dbReference type="InterPro" id="IPR004843">
    <property type="entry name" value="Calcineurin-like_PHP"/>
</dbReference>
<dbReference type="PANTHER" id="PTHR11668">
    <property type="entry name" value="SERINE/THREONINE PROTEIN PHOSPHATASE"/>
    <property type="match status" value="1"/>
</dbReference>
<dbReference type="Pfam" id="PF00149">
    <property type="entry name" value="Metallophos"/>
    <property type="match status" value="1"/>
</dbReference>
<feature type="domain" description="Serine/threonine specific protein phosphatases" evidence="2">
    <location>
        <begin position="150"/>
        <end position="155"/>
    </location>
</feature>
<protein>
    <recommendedName>
        <fullName evidence="1">Serine/threonine-protein phosphatase</fullName>
        <ecNumber evidence="1">3.1.3.16</ecNumber>
    </recommendedName>
</protein>
<dbReference type="SUPFAM" id="SSF56300">
    <property type="entry name" value="Metallo-dependent phosphatases"/>
    <property type="match status" value="1"/>
</dbReference>
<evidence type="ECO:0000259" key="2">
    <source>
        <dbReference type="PROSITE" id="PS00125"/>
    </source>
</evidence>
<keyword evidence="4" id="KW-1185">Reference proteome</keyword>
<dbReference type="EMBL" id="KN716152">
    <property type="protein sequence ID" value="KJH53437.1"/>
    <property type="molecule type" value="Genomic_DNA"/>
</dbReference>
<feature type="non-terminal residue" evidence="3">
    <location>
        <position position="1"/>
    </location>
</feature>
<dbReference type="Proteomes" id="UP000053766">
    <property type="component" value="Unassembled WGS sequence"/>
</dbReference>
<dbReference type="PROSITE" id="PS00125">
    <property type="entry name" value="SER_THR_PHOSPHATASE"/>
    <property type="match status" value="1"/>
</dbReference>
<dbReference type="SMART" id="SM00156">
    <property type="entry name" value="PP2Ac"/>
    <property type="match status" value="1"/>
</dbReference>
<name>A0A0D8YB55_DICVI</name>
<evidence type="ECO:0000313" key="4">
    <source>
        <dbReference type="Proteomes" id="UP000053766"/>
    </source>
</evidence>
<dbReference type="GO" id="GO:0004722">
    <property type="term" value="F:protein serine/threonine phosphatase activity"/>
    <property type="evidence" value="ECO:0007669"/>
    <property type="project" value="UniProtKB-EC"/>
</dbReference>
<dbReference type="GO" id="GO:0005634">
    <property type="term" value="C:nucleus"/>
    <property type="evidence" value="ECO:0007669"/>
    <property type="project" value="TreeGrafter"/>
</dbReference>